<accession>S8DDS6</accession>
<name>S8DDS6_9LAMI</name>
<comment type="caution">
    <text evidence="1">The sequence shown here is derived from an EMBL/GenBank/DDBJ whole genome shotgun (WGS) entry which is preliminary data.</text>
</comment>
<dbReference type="EMBL" id="AUSU01010142">
    <property type="protein sequence ID" value="EPS57517.1"/>
    <property type="molecule type" value="Genomic_DNA"/>
</dbReference>
<evidence type="ECO:0000313" key="2">
    <source>
        <dbReference type="Proteomes" id="UP000015453"/>
    </source>
</evidence>
<sequence length="106" mass="11698">MDHLNFGYNTYHQAAQPAWGFHGFLNVGSRLIPHAATPQFFPGLQWSPPVPVRSALHTGTVDPPNAVATAVDPFLPFRRRRPGAYHGLLNVRELEAGGRTGRFGIR</sequence>
<evidence type="ECO:0000313" key="1">
    <source>
        <dbReference type="EMBL" id="EPS57517.1"/>
    </source>
</evidence>
<gene>
    <name evidence="1" type="ORF">M569_17300</name>
</gene>
<dbReference type="Proteomes" id="UP000015453">
    <property type="component" value="Unassembled WGS sequence"/>
</dbReference>
<keyword evidence="2" id="KW-1185">Reference proteome</keyword>
<reference evidence="1 2" key="1">
    <citation type="journal article" date="2013" name="BMC Genomics">
        <title>The miniature genome of a carnivorous plant Genlisea aurea contains a low number of genes and short non-coding sequences.</title>
        <authorList>
            <person name="Leushkin E.V."/>
            <person name="Sutormin R.A."/>
            <person name="Nabieva E.R."/>
            <person name="Penin A.A."/>
            <person name="Kondrashov A.S."/>
            <person name="Logacheva M.D."/>
        </authorList>
    </citation>
    <scope>NUCLEOTIDE SEQUENCE [LARGE SCALE GENOMIC DNA]</scope>
</reference>
<proteinExistence type="predicted"/>
<organism evidence="1 2">
    <name type="scientific">Genlisea aurea</name>
    <dbReference type="NCBI Taxonomy" id="192259"/>
    <lineage>
        <taxon>Eukaryota</taxon>
        <taxon>Viridiplantae</taxon>
        <taxon>Streptophyta</taxon>
        <taxon>Embryophyta</taxon>
        <taxon>Tracheophyta</taxon>
        <taxon>Spermatophyta</taxon>
        <taxon>Magnoliopsida</taxon>
        <taxon>eudicotyledons</taxon>
        <taxon>Gunneridae</taxon>
        <taxon>Pentapetalae</taxon>
        <taxon>asterids</taxon>
        <taxon>lamiids</taxon>
        <taxon>Lamiales</taxon>
        <taxon>Lentibulariaceae</taxon>
        <taxon>Genlisea</taxon>
    </lineage>
</organism>
<protein>
    <submittedName>
        <fullName evidence="1">Uncharacterized protein</fullName>
    </submittedName>
</protein>
<dbReference type="AlphaFoldDB" id="S8DDS6"/>